<evidence type="ECO:0000256" key="12">
    <source>
        <dbReference type="PIRNR" id="PIRNR015601"/>
    </source>
</evidence>
<keyword evidence="8 12" id="KW-0808">Transferase</keyword>
<dbReference type="GO" id="GO:0070042">
    <property type="term" value="F:rRNA (uridine-N3-)-methyltransferase activity"/>
    <property type="evidence" value="ECO:0007669"/>
    <property type="project" value="TreeGrafter"/>
</dbReference>
<name>A0A0R1Z720_9LACO</name>
<dbReference type="PANTHER" id="PTHR30027">
    <property type="entry name" value="RIBOSOMAL RNA SMALL SUBUNIT METHYLTRANSFERASE E"/>
    <property type="match status" value="1"/>
</dbReference>
<dbReference type="InterPro" id="IPR046887">
    <property type="entry name" value="RsmE_PUA-like"/>
</dbReference>
<proteinExistence type="inferred from homology"/>
<dbReference type="AlphaFoldDB" id="A0A0R1Z720"/>
<organism evidence="15 16">
    <name type="scientific">Lentilactobacillus parabuchneri DSM 5707 = NBRC 107865</name>
    <dbReference type="NCBI Taxonomy" id="1423784"/>
    <lineage>
        <taxon>Bacteria</taxon>
        <taxon>Bacillati</taxon>
        <taxon>Bacillota</taxon>
        <taxon>Bacilli</taxon>
        <taxon>Lactobacillales</taxon>
        <taxon>Lactobacillaceae</taxon>
        <taxon>Lentilactobacillus</taxon>
    </lineage>
</organism>
<evidence type="ECO:0000256" key="1">
    <source>
        <dbReference type="ARBA" id="ARBA00004496"/>
    </source>
</evidence>
<comment type="subcellular location">
    <subcellularLocation>
        <location evidence="1 12">Cytoplasm</location>
    </subcellularLocation>
</comment>
<dbReference type="GeneID" id="69804090"/>
<protein>
    <recommendedName>
        <fullName evidence="4 12">Ribosomal RNA small subunit methyltransferase E</fullName>
        <ecNumber evidence="3 12">2.1.1.193</ecNumber>
    </recommendedName>
</protein>
<dbReference type="Gene3D" id="3.40.1280.10">
    <property type="match status" value="1"/>
</dbReference>
<evidence type="ECO:0000256" key="9">
    <source>
        <dbReference type="ARBA" id="ARBA00022691"/>
    </source>
</evidence>
<evidence type="ECO:0000256" key="2">
    <source>
        <dbReference type="ARBA" id="ARBA00005528"/>
    </source>
</evidence>
<evidence type="ECO:0000313" key="15">
    <source>
        <dbReference type="EMBL" id="KRM47750.1"/>
    </source>
</evidence>
<dbReference type="RefSeq" id="WP_057909211.1">
    <property type="nucleotide sequence ID" value="NZ_AZGK01000001.1"/>
</dbReference>
<dbReference type="CDD" id="cd18084">
    <property type="entry name" value="RsmE-like"/>
    <property type="match status" value="1"/>
</dbReference>
<accession>A0A0R1Z720</accession>
<dbReference type="InterPro" id="IPR015947">
    <property type="entry name" value="PUA-like_sf"/>
</dbReference>
<sequence length="247" mass="26817">MQHYFVSDVLSVGKVVSLPDNVSHHLSRVLRAQVGDSFELVDQNQQVFQAAISQINGRVVTATITSALDRNVELPVETTIVSGLSKANKPELIVQKATELGVNRVIFLPMNRSIVKWDQKAAKKLTRLNEVALSAAEQSHRNQVPKVDYLSGLAALNQLSFDTKIVAYEESAKIGEEANLVKAVRATKPGQSIVAVFGPEGGIDEGEVNLLVNNGYRLAGLGPRIMRTETAPLYFLSAVSVLTELLS</sequence>
<dbReference type="SUPFAM" id="SSF75217">
    <property type="entry name" value="alpha/beta knot"/>
    <property type="match status" value="1"/>
</dbReference>
<dbReference type="PIRSF" id="PIRSF015601">
    <property type="entry name" value="MTase_slr0722"/>
    <property type="match status" value="1"/>
</dbReference>
<evidence type="ECO:0000256" key="3">
    <source>
        <dbReference type="ARBA" id="ARBA00012328"/>
    </source>
</evidence>
<dbReference type="PATRIC" id="fig|1423784.4.peg.226"/>
<evidence type="ECO:0000256" key="4">
    <source>
        <dbReference type="ARBA" id="ARBA00013673"/>
    </source>
</evidence>
<evidence type="ECO:0000259" key="13">
    <source>
        <dbReference type="Pfam" id="PF04452"/>
    </source>
</evidence>
<keyword evidence="9 12" id="KW-0949">S-adenosyl-L-methionine</keyword>
<dbReference type="InterPro" id="IPR029028">
    <property type="entry name" value="Alpha/beta_knot_MTases"/>
</dbReference>
<comment type="caution">
    <text evidence="15">The sequence shown here is derived from an EMBL/GenBank/DDBJ whole genome shotgun (WGS) entry which is preliminary data.</text>
</comment>
<evidence type="ECO:0000256" key="11">
    <source>
        <dbReference type="ARBA" id="ARBA00047944"/>
    </source>
</evidence>
<dbReference type="Pfam" id="PF20260">
    <property type="entry name" value="PUA_4"/>
    <property type="match status" value="1"/>
</dbReference>
<evidence type="ECO:0000256" key="7">
    <source>
        <dbReference type="ARBA" id="ARBA00022603"/>
    </source>
</evidence>
<keyword evidence="6 12" id="KW-0698">rRNA processing</keyword>
<keyword evidence="7 12" id="KW-0489">Methyltransferase</keyword>
<gene>
    <name evidence="15" type="ORF">FC51_GL000229</name>
</gene>
<dbReference type="GO" id="GO:0005737">
    <property type="term" value="C:cytoplasm"/>
    <property type="evidence" value="ECO:0007669"/>
    <property type="project" value="UniProtKB-SubCell"/>
</dbReference>
<reference evidence="15 16" key="1">
    <citation type="journal article" date="2015" name="Genome Announc.">
        <title>Expanding the biotechnology potential of lactobacilli through comparative genomics of 213 strains and associated genera.</title>
        <authorList>
            <person name="Sun Z."/>
            <person name="Harris H.M."/>
            <person name="McCann A."/>
            <person name="Guo C."/>
            <person name="Argimon S."/>
            <person name="Zhang W."/>
            <person name="Yang X."/>
            <person name="Jeffery I.B."/>
            <person name="Cooney J.C."/>
            <person name="Kagawa T.F."/>
            <person name="Liu W."/>
            <person name="Song Y."/>
            <person name="Salvetti E."/>
            <person name="Wrobel A."/>
            <person name="Rasinkangas P."/>
            <person name="Parkhill J."/>
            <person name="Rea M.C."/>
            <person name="O'Sullivan O."/>
            <person name="Ritari J."/>
            <person name="Douillard F.P."/>
            <person name="Paul Ross R."/>
            <person name="Yang R."/>
            <person name="Briner A.E."/>
            <person name="Felis G.E."/>
            <person name="de Vos W.M."/>
            <person name="Barrangou R."/>
            <person name="Klaenhammer T.R."/>
            <person name="Caufield P.W."/>
            <person name="Cui Y."/>
            <person name="Zhang H."/>
            <person name="O'Toole P.W."/>
        </authorList>
    </citation>
    <scope>NUCLEOTIDE SEQUENCE [LARGE SCALE GENOMIC DNA]</scope>
    <source>
        <strain evidence="15 16">DSM 5707</strain>
    </source>
</reference>
<dbReference type="PANTHER" id="PTHR30027:SF3">
    <property type="entry name" value="16S RRNA (URACIL(1498)-N(3))-METHYLTRANSFERASE"/>
    <property type="match status" value="1"/>
</dbReference>
<dbReference type="NCBIfam" id="TIGR00046">
    <property type="entry name" value="RsmE family RNA methyltransferase"/>
    <property type="match status" value="1"/>
</dbReference>
<comment type="function">
    <text evidence="10 12">Specifically methylates the N3 position of the uracil ring of uridine 1498 (m3U1498) in 16S rRNA. Acts on the fully assembled 30S ribosomal subunit.</text>
</comment>
<dbReference type="SUPFAM" id="SSF88697">
    <property type="entry name" value="PUA domain-like"/>
    <property type="match status" value="1"/>
</dbReference>
<keyword evidence="5 12" id="KW-0963">Cytoplasm</keyword>
<dbReference type="Pfam" id="PF04452">
    <property type="entry name" value="Methyltrans_RNA"/>
    <property type="match status" value="1"/>
</dbReference>
<comment type="similarity">
    <text evidence="2 12">Belongs to the RNA methyltransferase RsmE family.</text>
</comment>
<dbReference type="InterPro" id="IPR029026">
    <property type="entry name" value="tRNA_m1G_MTases_N"/>
</dbReference>
<dbReference type="Proteomes" id="UP000051957">
    <property type="component" value="Unassembled WGS sequence"/>
</dbReference>
<dbReference type="InterPro" id="IPR006700">
    <property type="entry name" value="RsmE"/>
</dbReference>
<feature type="domain" description="Ribosomal RNA small subunit methyltransferase E PUA-like" evidence="14">
    <location>
        <begin position="18"/>
        <end position="64"/>
    </location>
</feature>
<evidence type="ECO:0000313" key="16">
    <source>
        <dbReference type="Proteomes" id="UP000051957"/>
    </source>
</evidence>
<evidence type="ECO:0000259" key="14">
    <source>
        <dbReference type="Pfam" id="PF20260"/>
    </source>
</evidence>
<evidence type="ECO:0000256" key="5">
    <source>
        <dbReference type="ARBA" id="ARBA00022490"/>
    </source>
</evidence>
<dbReference type="GO" id="GO:0070475">
    <property type="term" value="P:rRNA base methylation"/>
    <property type="evidence" value="ECO:0007669"/>
    <property type="project" value="TreeGrafter"/>
</dbReference>
<evidence type="ECO:0000256" key="8">
    <source>
        <dbReference type="ARBA" id="ARBA00022679"/>
    </source>
</evidence>
<dbReference type="EMBL" id="AZGK01000001">
    <property type="protein sequence ID" value="KRM47750.1"/>
    <property type="molecule type" value="Genomic_DNA"/>
</dbReference>
<dbReference type="InterPro" id="IPR046886">
    <property type="entry name" value="RsmE_MTase_dom"/>
</dbReference>
<evidence type="ECO:0000256" key="6">
    <source>
        <dbReference type="ARBA" id="ARBA00022552"/>
    </source>
</evidence>
<evidence type="ECO:0000256" key="10">
    <source>
        <dbReference type="ARBA" id="ARBA00025699"/>
    </source>
</evidence>
<dbReference type="EC" id="2.1.1.193" evidence="3 12"/>
<comment type="catalytic activity">
    <reaction evidence="11 12">
        <text>uridine(1498) in 16S rRNA + S-adenosyl-L-methionine = N(3)-methyluridine(1498) in 16S rRNA + S-adenosyl-L-homocysteine + H(+)</text>
        <dbReference type="Rhea" id="RHEA:42920"/>
        <dbReference type="Rhea" id="RHEA-COMP:10283"/>
        <dbReference type="Rhea" id="RHEA-COMP:10284"/>
        <dbReference type="ChEBI" id="CHEBI:15378"/>
        <dbReference type="ChEBI" id="CHEBI:57856"/>
        <dbReference type="ChEBI" id="CHEBI:59789"/>
        <dbReference type="ChEBI" id="CHEBI:65315"/>
        <dbReference type="ChEBI" id="CHEBI:74502"/>
        <dbReference type="EC" id="2.1.1.193"/>
    </reaction>
</comment>
<feature type="domain" description="Ribosomal RNA small subunit methyltransferase E methyltransferase" evidence="13">
    <location>
        <begin position="73"/>
        <end position="239"/>
    </location>
</feature>